<sequence>MKELIEMIAKALVDQPDHVRVTRREEERVIVFELAVAQEDRGKVIGRHGRIAKALRTVVGAAAVQESKRVLVEIV</sequence>
<dbReference type="Gene3D" id="3.30.300.20">
    <property type="match status" value="1"/>
</dbReference>
<proteinExistence type="inferred from homology"/>
<comment type="subunit">
    <text evidence="3">Forms a complex with KhpB.</text>
</comment>
<comment type="similarity">
    <text evidence="3">Belongs to the KhpA RNA-binding protein family.</text>
</comment>
<dbReference type="NCBIfam" id="NF001748">
    <property type="entry name" value="PRK00468.1"/>
    <property type="match status" value="1"/>
</dbReference>
<reference evidence="4 5" key="1">
    <citation type="submission" date="2020-01" db="EMBL/GenBank/DDBJ databases">
        <authorList>
            <person name="Gulvik C.A."/>
            <person name="Batra D.G."/>
        </authorList>
    </citation>
    <scope>NUCLEOTIDE SEQUENCE [LARGE SCALE GENOMIC DNA]</scope>
    <source>
        <strain evidence="4 5">W9323</strain>
    </source>
</reference>
<dbReference type="GO" id="GO:0009252">
    <property type="term" value="P:peptidoglycan biosynthetic process"/>
    <property type="evidence" value="ECO:0007669"/>
    <property type="project" value="UniProtKB-UniRule"/>
</dbReference>
<evidence type="ECO:0000313" key="4">
    <source>
        <dbReference type="EMBL" id="QKG84641.1"/>
    </source>
</evidence>
<organism evidence="4 5">
    <name type="scientific">Kroppenstedtia pulmonis</name>
    <dbReference type="NCBI Taxonomy" id="1380685"/>
    <lineage>
        <taxon>Bacteria</taxon>
        <taxon>Bacillati</taxon>
        <taxon>Bacillota</taxon>
        <taxon>Bacilli</taxon>
        <taxon>Bacillales</taxon>
        <taxon>Thermoactinomycetaceae</taxon>
        <taxon>Kroppenstedtia</taxon>
    </lineage>
</organism>
<dbReference type="RefSeq" id="WP_173222528.1">
    <property type="nucleotide sequence ID" value="NZ_CP048104.1"/>
</dbReference>
<gene>
    <name evidence="3" type="primary">khpA</name>
    <name evidence="4" type="ORF">GXN76_09225</name>
</gene>
<dbReference type="GO" id="GO:0005737">
    <property type="term" value="C:cytoplasm"/>
    <property type="evidence" value="ECO:0007669"/>
    <property type="project" value="UniProtKB-SubCell"/>
</dbReference>
<evidence type="ECO:0000313" key="5">
    <source>
        <dbReference type="Proteomes" id="UP000503088"/>
    </source>
</evidence>
<dbReference type="PANTHER" id="PTHR34654">
    <property type="entry name" value="UPF0109 PROTEIN SCO5592"/>
    <property type="match status" value="1"/>
</dbReference>
<comment type="subcellular location">
    <subcellularLocation>
        <location evidence="3">Cytoplasm</location>
    </subcellularLocation>
</comment>
<dbReference type="InterPro" id="IPR020627">
    <property type="entry name" value="KhpA"/>
</dbReference>
<evidence type="ECO:0000256" key="1">
    <source>
        <dbReference type="ARBA" id="ARBA00022490"/>
    </source>
</evidence>
<keyword evidence="2 3" id="KW-0694">RNA-binding</keyword>
<comment type="function">
    <text evidence="3">A probable RNA chaperone. Forms a complex with KhpB which binds to cellular RNA and controls its expression. Plays a role in peptidoglycan (PG) homeostasis and cell length regulation.</text>
</comment>
<keyword evidence="5" id="KW-1185">Reference proteome</keyword>
<evidence type="ECO:0000256" key="2">
    <source>
        <dbReference type="ARBA" id="ARBA00022884"/>
    </source>
</evidence>
<dbReference type="GO" id="GO:0071555">
    <property type="term" value="P:cell wall organization"/>
    <property type="evidence" value="ECO:0007669"/>
    <property type="project" value="UniProtKB-KW"/>
</dbReference>
<keyword evidence="3" id="KW-0133">Cell shape</keyword>
<dbReference type="InterPro" id="IPR009019">
    <property type="entry name" value="KH_sf_prok-type"/>
</dbReference>
<dbReference type="KEGG" id="kpul:GXN76_09225"/>
<keyword evidence="3" id="KW-0143">Chaperone</keyword>
<accession>A0A7D3YA28</accession>
<dbReference type="SUPFAM" id="SSF54814">
    <property type="entry name" value="Prokaryotic type KH domain (KH-domain type II)"/>
    <property type="match status" value="1"/>
</dbReference>
<evidence type="ECO:0000256" key="3">
    <source>
        <dbReference type="HAMAP-Rule" id="MF_00088"/>
    </source>
</evidence>
<dbReference type="GO" id="GO:0003723">
    <property type="term" value="F:RNA binding"/>
    <property type="evidence" value="ECO:0007669"/>
    <property type="project" value="UniProtKB-UniRule"/>
</dbReference>
<dbReference type="Proteomes" id="UP000503088">
    <property type="component" value="Chromosome"/>
</dbReference>
<dbReference type="PANTHER" id="PTHR34654:SF1">
    <property type="entry name" value="RNA-BINDING PROTEIN KHPA"/>
    <property type="match status" value="1"/>
</dbReference>
<dbReference type="HAMAP" id="MF_00088">
    <property type="entry name" value="KhpA"/>
    <property type="match status" value="1"/>
</dbReference>
<dbReference type="AlphaFoldDB" id="A0A7D3YA28"/>
<dbReference type="InterPro" id="IPR015946">
    <property type="entry name" value="KH_dom-like_a/b"/>
</dbReference>
<keyword evidence="3" id="KW-0961">Cell wall biogenesis/degradation</keyword>
<name>A0A7D3YA28_9BACL</name>
<keyword evidence="1 3" id="KW-0963">Cytoplasm</keyword>
<dbReference type="CDD" id="cd22533">
    <property type="entry name" value="KH-II_YlqC-like"/>
    <property type="match status" value="1"/>
</dbReference>
<dbReference type="EMBL" id="CP048104">
    <property type="protein sequence ID" value="QKG84641.1"/>
    <property type="molecule type" value="Genomic_DNA"/>
</dbReference>
<dbReference type="GO" id="GO:0008360">
    <property type="term" value="P:regulation of cell shape"/>
    <property type="evidence" value="ECO:0007669"/>
    <property type="project" value="UniProtKB-KW"/>
</dbReference>
<protein>
    <recommendedName>
        <fullName evidence="3">RNA-binding protein KhpA</fullName>
    </recommendedName>
    <alternativeName>
        <fullName evidence="3">KH-domain protein A</fullName>
    </alternativeName>
</protein>
<dbReference type="Pfam" id="PF13083">
    <property type="entry name" value="KH_KhpA-B"/>
    <property type="match status" value="1"/>
</dbReference>